<accession>A0A2Z2KE22</accession>
<keyword evidence="2" id="KW-1185">Reference proteome</keyword>
<dbReference type="RefSeq" id="WP_087916109.1">
    <property type="nucleotide sequence ID" value="NZ_CP021780.1"/>
</dbReference>
<evidence type="ECO:0000313" key="2">
    <source>
        <dbReference type="Proteomes" id="UP000249890"/>
    </source>
</evidence>
<dbReference type="KEGG" id="pdh:B9T62_15755"/>
<proteinExistence type="predicted"/>
<dbReference type="Proteomes" id="UP000249890">
    <property type="component" value="Chromosome"/>
</dbReference>
<gene>
    <name evidence="1" type="ORF">B9T62_15755</name>
</gene>
<name>A0A2Z2KE22_9BACL</name>
<evidence type="ECO:0000313" key="1">
    <source>
        <dbReference type="EMBL" id="ASA22105.1"/>
    </source>
</evidence>
<dbReference type="EMBL" id="CP021780">
    <property type="protein sequence ID" value="ASA22105.1"/>
    <property type="molecule type" value="Genomic_DNA"/>
</dbReference>
<sequence length="80" mass="9116">MNQNTIDIRDLQARKAGEDTPRMIIEELNESLQAGEIEHVAYIFTSTQGEAMTCYSAMNKLQLVGLLEFWKQQLLADLVE</sequence>
<protein>
    <submittedName>
        <fullName evidence="1">Uncharacterized protein</fullName>
    </submittedName>
</protein>
<reference evidence="1 2" key="1">
    <citation type="submission" date="2017-06" db="EMBL/GenBank/DDBJ databases">
        <title>Complete genome sequence of Paenibacillus donghaensis KCTC 13049T isolated from East Sea sediment, South Korea.</title>
        <authorList>
            <person name="Jung B.K."/>
            <person name="Hong S.-J."/>
            <person name="Shin J.-H."/>
        </authorList>
    </citation>
    <scope>NUCLEOTIDE SEQUENCE [LARGE SCALE GENOMIC DNA]</scope>
    <source>
        <strain evidence="1 2">KCTC 13049</strain>
    </source>
</reference>
<organism evidence="1 2">
    <name type="scientific">Paenibacillus donghaensis</name>
    <dbReference type="NCBI Taxonomy" id="414771"/>
    <lineage>
        <taxon>Bacteria</taxon>
        <taxon>Bacillati</taxon>
        <taxon>Bacillota</taxon>
        <taxon>Bacilli</taxon>
        <taxon>Bacillales</taxon>
        <taxon>Paenibacillaceae</taxon>
        <taxon>Paenibacillus</taxon>
    </lineage>
</organism>
<dbReference type="AlphaFoldDB" id="A0A2Z2KE22"/>